<protein>
    <submittedName>
        <fullName evidence="2">Uncharacterized protein</fullName>
    </submittedName>
</protein>
<name>A0A915IGE6_ROMCU</name>
<evidence type="ECO:0000313" key="2">
    <source>
        <dbReference type="WBParaSite" id="nRc.2.0.1.t12874-RA"/>
    </source>
</evidence>
<dbReference type="AlphaFoldDB" id="A0A915IGE6"/>
<accession>A0A915IGE6</accession>
<proteinExistence type="predicted"/>
<sequence>MFLWGKLVLVPMNFYNYALSQQRQPGQLLSVLACHIPDKQNKCSWALKLYQLPSIYIIQLSLVATYAQLSIKRAALCVILLTMSLAIFASNYQIKGRVTCNDKREDMVTTKSNKMGHYLIKFQYNGVIDRWRLYFQRKNCAGQYQPVSDKLYQIKN</sequence>
<reference evidence="2" key="1">
    <citation type="submission" date="2022-11" db="UniProtKB">
        <authorList>
            <consortium name="WormBaseParasite"/>
        </authorList>
    </citation>
    <scope>IDENTIFICATION</scope>
</reference>
<dbReference type="PROSITE" id="PS51257">
    <property type="entry name" value="PROKAR_LIPOPROTEIN"/>
    <property type="match status" value="1"/>
</dbReference>
<dbReference type="WBParaSite" id="nRc.2.0.1.t12874-RA">
    <property type="protein sequence ID" value="nRc.2.0.1.t12874-RA"/>
    <property type="gene ID" value="nRc.2.0.1.g12874"/>
</dbReference>
<organism evidence="1 2">
    <name type="scientific">Romanomermis culicivorax</name>
    <name type="common">Nematode worm</name>
    <dbReference type="NCBI Taxonomy" id="13658"/>
    <lineage>
        <taxon>Eukaryota</taxon>
        <taxon>Metazoa</taxon>
        <taxon>Ecdysozoa</taxon>
        <taxon>Nematoda</taxon>
        <taxon>Enoplea</taxon>
        <taxon>Dorylaimia</taxon>
        <taxon>Mermithida</taxon>
        <taxon>Mermithoidea</taxon>
        <taxon>Mermithidae</taxon>
        <taxon>Romanomermis</taxon>
    </lineage>
</organism>
<keyword evidence="1" id="KW-1185">Reference proteome</keyword>
<evidence type="ECO:0000313" key="1">
    <source>
        <dbReference type="Proteomes" id="UP000887565"/>
    </source>
</evidence>
<dbReference type="Proteomes" id="UP000887565">
    <property type="component" value="Unplaced"/>
</dbReference>